<evidence type="ECO:0000256" key="6">
    <source>
        <dbReference type="SAM" id="SignalP"/>
    </source>
</evidence>
<proteinExistence type="predicted"/>
<dbReference type="Gene3D" id="2.10.60.10">
    <property type="entry name" value="CD59"/>
    <property type="match status" value="1"/>
</dbReference>
<feature type="chain" id="PRO_5007586802" evidence="6">
    <location>
        <begin position="21"/>
        <end position="128"/>
    </location>
</feature>
<evidence type="ECO:0000256" key="3">
    <source>
        <dbReference type="ARBA" id="ARBA00022729"/>
    </source>
</evidence>
<evidence type="ECO:0000313" key="9">
    <source>
        <dbReference type="Proteomes" id="UP000050525"/>
    </source>
</evidence>
<evidence type="ECO:0000313" key="8">
    <source>
        <dbReference type="EMBL" id="KYO45279.1"/>
    </source>
</evidence>
<dbReference type="InterPro" id="IPR045860">
    <property type="entry name" value="Snake_toxin-like_sf"/>
</dbReference>
<sequence>MKTFLVVLLAAILCVERASSLICYTCDSERYRKNCLSTITTCNDNDRYCVILRKNIGTYRKRPKYITTKMCSQECPEMSTKQNRTSTRVFCCDEPLCNASGDSSTRNSYVILSLGTLASFIYILRSGP</sequence>
<dbReference type="OrthoDB" id="6278121at2759"/>
<dbReference type="KEGG" id="amj:106737552"/>
<organism evidence="8 9">
    <name type="scientific">Alligator mississippiensis</name>
    <name type="common">American alligator</name>
    <dbReference type="NCBI Taxonomy" id="8496"/>
    <lineage>
        <taxon>Eukaryota</taxon>
        <taxon>Metazoa</taxon>
        <taxon>Chordata</taxon>
        <taxon>Craniata</taxon>
        <taxon>Vertebrata</taxon>
        <taxon>Euteleostomi</taxon>
        <taxon>Archelosauria</taxon>
        <taxon>Archosauria</taxon>
        <taxon>Crocodylia</taxon>
        <taxon>Alligatoridae</taxon>
        <taxon>Alligatorinae</taxon>
        <taxon>Alligator</taxon>
    </lineage>
</organism>
<keyword evidence="3 6" id="KW-0732">Signal</keyword>
<evidence type="ECO:0000256" key="5">
    <source>
        <dbReference type="ARBA" id="ARBA00023180"/>
    </source>
</evidence>
<gene>
    <name evidence="8" type="ORF">Y1Q_0014720</name>
</gene>
<keyword evidence="9" id="KW-1185">Reference proteome</keyword>
<dbReference type="PANTHER" id="PTHR16983">
    <property type="entry name" value="UPAR/LY6 DOMAIN-CONTAINING PROTEIN"/>
    <property type="match status" value="1"/>
</dbReference>
<dbReference type="FunFam" id="2.10.60.10:FF:000003">
    <property type="entry name" value="lymphocyte antigen 6E isoform X1"/>
    <property type="match status" value="1"/>
</dbReference>
<keyword evidence="5" id="KW-0325">Glycoprotein</keyword>
<reference evidence="8 9" key="1">
    <citation type="journal article" date="2012" name="Genome Biol.">
        <title>Sequencing three crocodilian genomes to illuminate the evolution of archosaurs and amniotes.</title>
        <authorList>
            <person name="St John J.A."/>
            <person name="Braun E.L."/>
            <person name="Isberg S.R."/>
            <person name="Miles L.G."/>
            <person name="Chong A.Y."/>
            <person name="Gongora J."/>
            <person name="Dalzell P."/>
            <person name="Moran C."/>
            <person name="Bed'hom B."/>
            <person name="Abzhanov A."/>
            <person name="Burgess S.C."/>
            <person name="Cooksey A.M."/>
            <person name="Castoe T.A."/>
            <person name="Crawford N.G."/>
            <person name="Densmore L.D."/>
            <person name="Drew J.C."/>
            <person name="Edwards S.V."/>
            <person name="Faircloth B.C."/>
            <person name="Fujita M.K."/>
            <person name="Greenwold M.J."/>
            <person name="Hoffmann F.G."/>
            <person name="Howard J.M."/>
            <person name="Iguchi T."/>
            <person name="Janes D.E."/>
            <person name="Khan S.Y."/>
            <person name="Kohno S."/>
            <person name="de Koning A.J."/>
            <person name="Lance S.L."/>
            <person name="McCarthy F.M."/>
            <person name="McCormack J.E."/>
            <person name="Merchant M.E."/>
            <person name="Peterson D.G."/>
            <person name="Pollock D.D."/>
            <person name="Pourmand N."/>
            <person name="Raney B.J."/>
            <person name="Roessler K.A."/>
            <person name="Sanford J.R."/>
            <person name="Sawyer R.H."/>
            <person name="Schmidt C.J."/>
            <person name="Triplett E.W."/>
            <person name="Tuberville T.D."/>
            <person name="Venegas-Anaya M."/>
            <person name="Howard J.T."/>
            <person name="Jarvis E.D."/>
            <person name="Guillette L.J.Jr."/>
            <person name="Glenn T.C."/>
            <person name="Green R.E."/>
            <person name="Ray D.A."/>
        </authorList>
    </citation>
    <scope>NUCLEOTIDE SEQUENCE [LARGE SCALE GENOMIC DNA]</scope>
    <source>
        <strain evidence="8">KSC_2009_1</strain>
    </source>
</reference>
<protein>
    <submittedName>
        <fullName evidence="8">Lymphocyte antigen 6E-like</fullName>
    </submittedName>
</protein>
<comment type="caution">
    <text evidence="8">The sequence shown here is derived from an EMBL/GenBank/DDBJ whole genome shotgun (WGS) entry which is preliminary data.</text>
</comment>
<dbReference type="SMART" id="SM00134">
    <property type="entry name" value="LU"/>
    <property type="match status" value="1"/>
</dbReference>
<dbReference type="SUPFAM" id="SSF57302">
    <property type="entry name" value="Snake toxin-like"/>
    <property type="match status" value="1"/>
</dbReference>
<dbReference type="GO" id="GO:0030550">
    <property type="term" value="F:acetylcholine receptor inhibitor activity"/>
    <property type="evidence" value="ECO:0007669"/>
    <property type="project" value="TreeGrafter"/>
</dbReference>
<evidence type="ECO:0000256" key="2">
    <source>
        <dbReference type="ARBA" id="ARBA00022475"/>
    </source>
</evidence>
<keyword evidence="2" id="KW-1003">Cell membrane</keyword>
<dbReference type="GO" id="GO:0030154">
    <property type="term" value="P:cell differentiation"/>
    <property type="evidence" value="ECO:0007669"/>
    <property type="project" value="UniProtKB-ARBA"/>
</dbReference>
<keyword evidence="4" id="KW-0472">Membrane</keyword>
<name>A0A151P8P6_ALLMI</name>
<dbReference type="AlphaFoldDB" id="A0A151P8P6"/>
<dbReference type="PANTHER" id="PTHR16983:SF13">
    <property type="entry name" value="LYMPHOCYTE ANTIGEN 6E"/>
    <property type="match status" value="1"/>
</dbReference>
<dbReference type="Pfam" id="PF00087">
    <property type="entry name" value="Toxin_TOLIP"/>
    <property type="match status" value="1"/>
</dbReference>
<dbReference type="InterPro" id="IPR016054">
    <property type="entry name" value="LY6_UPA_recep-like"/>
</dbReference>
<dbReference type="EMBL" id="AKHW03000629">
    <property type="protein sequence ID" value="KYO45279.1"/>
    <property type="molecule type" value="Genomic_DNA"/>
</dbReference>
<evidence type="ECO:0000256" key="4">
    <source>
        <dbReference type="ARBA" id="ARBA00023136"/>
    </source>
</evidence>
<dbReference type="InterPro" id="IPR051110">
    <property type="entry name" value="Ly-6/neurotoxin-like_GPI-ap"/>
</dbReference>
<dbReference type="InterPro" id="IPR035076">
    <property type="entry name" value="Toxin/TOLIP"/>
</dbReference>
<feature type="domain" description="UPAR/Ly6" evidence="7">
    <location>
        <begin position="21"/>
        <end position="112"/>
    </location>
</feature>
<evidence type="ECO:0000256" key="1">
    <source>
        <dbReference type="ARBA" id="ARBA00004236"/>
    </source>
</evidence>
<evidence type="ECO:0000259" key="7">
    <source>
        <dbReference type="SMART" id="SM00134"/>
    </source>
</evidence>
<comment type="subcellular location">
    <subcellularLocation>
        <location evidence="1">Cell membrane</location>
    </subcellularLocation>
</comment>
<dbReference type="CDD" id="cd23543">
    <property type="entry name" value="TFP_LU_ECD_Ly6E"/>
    <property type="match status" value="1"/>
</dbReference>
<dbReference type="Proteomes" id="UP000050525">
    <property type="component" value="Unassembled WGS sequence"/>
</dbReference>
<accession>A0A151P8P6</accession>
<dbReference type="GO" id="GO:0005886">
    <property type="term" value="C:plasma membrane"/>
    <property type="evidence" value="ECO:0007669"/>
    <property type="project" value="UniProtKB-SubCell"/>
</dbReference>
<feature type="signal peptide" evidence="6">
    <location>
        <begin position="1"/>
        <end position="20"/>
    </location>
</feature>